<name>A0A8K0G7I7_IGNLU</name>
<evidence type="ECO:0000313" key="2">
    <source>
        <dbReference type="EMBL" id="KAF2894525.1"/>
    </source>
</evidence>
<dbReference type="OrthoDB" id="1510206at2759"/>
<dbReference type="Gene3D" id="3.40.50.720">
    <property type="entry name" value="NAD(P)-binding Rossmann-like Domain"/>
    <property type="match status" value="1"/>
</dbReference>
<dbReference type="PANTHER" id="PTHR23382">
    <property type="entry name" value="MALATE DEHYDROGENASE"/>
    <property type="match status" value="1"/>
</dbReference>
<dbReference type="GO" id="GO:0006108">
    <property type="term" value="P:malate metabolic process"/>
    <property type="evidence" value="ECO:0007669"/>
    <property type="project" value="InterPro"/>
</dbReference>
<proteinExistence type="predicted"/>
<reference evidence="2" key="1">
    <citation type="submission" date="2019-08" db="EMBL/GenBank/DDBJ databases">
        <title>The genome of the North American firefly Photinus pyralis.</title>
        <authorList>
            <consortium name="Photinus pyralis genome working group"/>
            <person name="Fallon T.R."/>
            <person name="Sander Lower S.E."/>
            <person name="Weng J.-K."/>
        </authorList>
    </citation>
    <scope>NUCLEOTIDE SEQUENCE</scope>
    <source>
        <strain evidence="2">TRF0915ILg1</strain>
        <tissue evidence="2">Whole body</tissue>
    </source>
</reference>
<organism evidence="2 3">
    <name type="scientific">Ignelater luminosus</name>
    <name type="common">Cucubano</name>
    <name type="synonym">Pyrophorus luminosus</name>
    <dbReference type="NCBI Taxonomy" id="2038154"/>
    <lineage>
        <taxon>Eukaryota</taxon>
        <taxon>Metazoa</taxon>
        <taxon>Ecdysozoa</taxon>
        <taxon>Arthropoda</taxon>
        <taxon>Hexapoda</taxon>
        <taxon>Insecta</taxon>
        <taxon>Pterygota</taxon>
        <taxon>Neoptera</taxon>
        <taxon>Endopterygota</taxon>
        <taxon>Coleoptera</taxon>
        <taxon>Polyphaga</taxon>
        <taxon>Elateriformia</taxon>
        <taxon>Elateroidea</taxon>
        <taxon>Elateridae</taxon>
        <taxon>Agrypninae</taxon>
        <taxon>Pyrophorini</taxon>
        <taxon>Ignelater</taxon>
    </lineage>
</organism>
<dbReference type="Gene3D" id="3.90.110.10">
    <property type="entry name" value="Lactate dehydrogenase/glycoside hydrolase, family 4, C-terminal"/>
    <property type="match status" value="1"/>
</dbReference>
<dbReference type="InterPro" id="IPR015955">
    <property type="entry name" value="Lactate_DH/Glyco_Ohase_4_C"/>
</dbReference>
<dbReference type="AlphaFoldDB" id="A0A8K0G7I7"/>
<comment type="caution">
    <text evidence="2">The sequence shown here is derived from an EMBL/GenBank/DDBJ whole genome shotgun (WGS) entry which is preliminary data.</text>
</comment>
<evidence type="ECO:0000313" key="3">
    <source>
        <dbReference type="Proteomes" id="UP000801492"/>
    </source>
</evidence>
<accession>A0A8K0G7I7</accession>
<keyword evidence="1" id="KW-0560">Oxidoreductase</keyword>
<evidence type="ECO:0008006" key="4">
    <source>
        <dbReference type="Google" id="ProtNLM"/>
    </source>
</evidence>
<gene>
    <name evidence="2" type="ORF">ILUMI_11653</name>
</gene>
<sequence length="492" mass="55992">MAYFVIAGKPDCEAFVHGVYVARYLEENLPHFKAHIIQKKLGDWEPWLEEINWKYKWHHSYSPLIWKELSMRGGIPHYLGGLSEFWEYCYDYYGLESIISPDDLHKMVEDNMQYFREIEKGEAEKHKNIRQIGIIGLYTDPILSAILIEMIEISDLRKSGGMKIKLYDIHGDVNETMEIVDDIIEDIKPYATIGNLDVLTVVEKMQDILTDCELLIVLGDYSRRDDEMETDWLIRNMSAMFMLSDEINVFAKRDLRVILALDGPVCFNASTLIDTCTSIRIQNIVAITSDVGLGPLKWAAKQANIRLEELSAPPVWGFIGINQFVDLRSAIICSDVYRPYQRVIRNKGGSTLPLGTIETELRFAAYLIEEPEKALETATSGRKKIKKHLHRQPMLAKVRSLISLLKLWYAKEPSDSVISLGICSNGSFGIPAGIAFSQPAILNKNLWVPFKNFPITEKTIQEISQLIPAVSEITEKMNVGPYSAASLPSYYL</sequence>
<dbReference type="InterPro" id="IPR010945">
    <property type="entry name" value="Malate_DH_type2"/>
</dbReference>
<protein>
    <recommendedName>
        <fullName evidence="4">Malate dehydrogenase 1B</fullName>
    </recommendedName>
</protein>
<evidence type="ECO:0000256" key="1">
    <source>
        <dbReference type="ARBA" id="ARBA00023002"/>
    </source>
</evidence>
<dbReference type="GO" id="GO:0016616">
    <property type="term" value="F:oxidoreductase activity, acting on the CH-OH group of donors, NAD or NADP as acceptor"/>
    <property type="evidence" value="ECO:0007669"/>
    <property type="project" value="InterPro"/>
</dbReference>
<dbReference type="GO" id="GO:0016615">
    <property type="term" value="F:malate dehydrogenase activity"/>
    <property type="evidence" value="ECO:0007669"/>
    <property type="project" value="InterPro"/>
</dbReference>
<dbReference type="EMBL" id="VTPC01006943">
    <property type="protein sequence ID" value="KAF2894525.1"/>
    <property type="molecule type" value="Genomic_DNA"/>
</dbReference>
<dbReference type="SUPFAM" id="SSF56327">
    <property type="entry name" value="LDH C-terminal domain-like"/>
    <property type="match status" value="1"/>
</dbReference>
<keyword evidence="3" id="KW-1185">Reference proteome</keyword>
<dbReference type="Proteomes" id="UP000801492">
    <property type="component" value="Unassembled WGS sequence"/>
</dbReference>